<dbReference type="HAMAP" id="MF_00558">
    <property type="entry name" value="Succ_CoA_beta"/>
    <property type="match status" value="1"/>
</dbReference>
<keyword evidence="14" id="KW-1185">Reference proteome</keyword>
<dbReference type="EMBL" id="CP002086">
    <property type="protein sequence ID" value="ADJ29221.1"/>
    <property type="molecule type" value="Genomic_DNA"/>
</dbReference>
<dbReference type="NCBIfam" id="TIGR01016">
    <property type="entry name" value="sucCoAbeta"/>
    <property type="match status" value="1"/>
</dbReference>
<feature type="binding site" evidence="10">
    <location>
        <position position="102"/>
    </location>
    <ligand>
        <name>ATP</name>
        <dbReference type="ChEBI" id="CHEBI:30616"/>
    </ligand>
</feature>
<dbReference type="NCBIfam" id="NF001913">
    <property type="entry name" value="PRK00696.1"/>
    <property type="match status" value="1"/>
</dbReference>
<evidence type="ECO:0000256" key="2">
    <source>
        <dbReference type="ARBA" id="ARBA00022532"/>
    </source>
</evidence>
<dbReference type="FunFam" id="3.30.470.20:FF:000002">
    <property type="entry name" value="Succinate--CoA ligase [ADP-forming] subunit beta"/>
    <property type="match status" value="1"/>
</dbReference>
<comment type="catalytic activity">
    <reaction evidence="8">
        <text>succinate + ATP + CoA = succinyl-CoA + ADP + phosphate</text>
        <dbReference type="Rhea" id="RHEA:17661"/>
        <dbReference type="ChEBI" id="CHEBI:30031"/>
        <dbReference type="ChEBI" id="CHEBI:30616"/>
        <dbReference type="ChEBI" id="CHEBI:43474"/>
        <dbReference type="ChEBI" id="CHEBI:57287"/>
        <dbReference type="ChEBI" id="CHEBI:57292"/>
        <dbReference type="ChEBI" id="CHEBI:456216"/>
        <dbReference type="EC" id="6.2.1.5"/>
    </reaction>
    <physiologicalReaction direction="right-to-left" evidence="8">
        <dbReference type="Rhea" id="RHEA:17663"/>
    </physiologicalReaction>
</comment>
<feature type="binding site" evidence="10">
    <location>
        <position position="107"/>
    </location>
    <ligand>
        <name>ATP</name>
        <dbReference type="ChEBI" id="CHEBI:30616"/>
    </ligand>
</feature>
<keyword evidence="3 10" id="KW-0436">Ligase</keyword>
<feature type="binding site" evidence="10">
    <location>
        <begin position="53"/>
        <end position="55"/>
    </location>
    <ligand>
        <name>ATP</name>
        <dbReference type="ChEBI" id="CHEBI:30616"/>
    </ligand>
</feature>
<dbReference type="EC" id="6.2.1.5" evidence="10"/>
<evidence type="ECO:0000313" key="14">
    <source>
        <dbReference type="Proteomes" id="UP000000393"/>
    </source>
</evidence>
<gene>
    <name evidence="10" type="primary">sucC</name>
    <name evidence="13" type="ordered locus">Nwat_2399</name>
</gene>
<dbReference type="GO" id="GO:0000287">
    <property type="term" value="F:magnesium ion binding"/>
    <property type="evidence" value="ECO:0007669"/>
    <property type="project" value="UniProtKB-UniRule"/>
</dbReference>
<evidence type="ECO:0000256" key="4">
    <source>
        <dbReference type="ARBA" id="ARBA00022723"/>
    </source>
</evidence>
<feature type="domain" description="ATP-grasp fold succinyl-CoA synthetase-type" evidence="12">
    <location>
        <begin position="3"/>
        <end position="203"/>
    </location>
</feature>
<dbReference type="STRING" id="105559.Nwat_2399"/>
<dbReference type="UniPathway" id="UPA00223">
    <property type="reaction ID" value="UER00999"/>
</dbReference>
<sequence>MILHEFQAKCLFSDYGIPVPSGGPARSAEEACAWARKLGGERWVIKAQVHAGGRGKAGGVRVVASMEELSDFCSHLLGTRLVTAQTDATGLPVQNLLVEQPAAIAREFYLAATLDRQLERVVIMASSRGGVNIEQVAATYPGEILQLAIHPVVGLQSYQCRRVGFAFGLTSEQHRQLVQIMEKMYRLFLEQDASLVEMNPLVVTEQGDLLALDAKVVLDDNAAFRHATWEALRDPTQENQKEVEARTHGLSYIALEGDIACMVNGAGLAMATMDLIKLQHGEPANFLDVGGTATAERVTEAFKLILTDTKVKSILVNIFGGIVRCDLIAEGIIQAVQEVEIQLPVVVRLEGTNAKQGRALLRESGMKLITADDLTDAARKAVAAAGERA</sequence>
<comment type="cofactor">
    <cofactor evidence="10">
        <name>Mg(2+)</name>
        <dbReference type="ChEBI" id="CHEBI:18420"/>
    </cofactor>
    <text evidence="10">Binds 1 Mg(2+) ion per subunit.</text>
</comment>
<dbReference type="RefSeq" id="WP_013221291.1">
    <property type="nucleotide sequence ID" value="NC_014315.1"/>
</dbReference>
<dbReference type="Gene3D" id="3.40.50.261">
    <property type="entry name" value="Succinyl-CoA synthetase domains"/>
    <property type="match status" value="1"/>
</dbReference>
<evidence type="ECO:0000256" key="5">
    <source>
        <dbReference type="ARBA" id="ARBA00022741"/>
    </source>
</evidence>
<keyword evidence="7 10" id="KW-0460">Magnesium</keyword>
<feature type="binding site" evidence="10">
    <location>
        <position position="46"/>
    </location>
    <ligand>
        <name>ATP</name>
        <dbReference type="ChEBI" id="CHEBI:30616"/>
    </ligand>
</feature>
<evidence type="ECO:0000256" key="7">
    <source>
        <dbReference type="ARBA" id="ARBA00022842"/>
    </source>
</evidence>
<evidence type="ECO:0000259" key="12">
    <source>
        <dbReference type="Pfam" id="PF08442"/>
    </source>
</evidence>
<keyword evidence="2 10" id="KW-0816">Tricarboxylic acid cycle</keyword>
<evidence type="ECO:0000256" key="9">
    <source>
        <dbReference type="ARBA" id="ARBA00052891"/>
    </source>
</evidence>
<evidence type="ECO:0000256" key="10">
    <source>
        <dbReference type="HAMAP-Rule" id="MF_00558"/>
    </source>
</evidence>
<dbReference type="PANTHER" id="PTHR11815">
    <property type="entry name" value="SUCCINYL-COA SYNTHETASE BETA CHAIN"/>
    <property type="match status" value="1"/>
</dbReference>
<comment type="pathway">
    <text evidence="10">Carbohydrate metabolism; tricarboxylic acid cycle; succinate from succinyl-CoA (ligase route): step 1/1.</text>
</comment>
<dbReference type="HOGENOM" id="CLU_037430_0_2_6"/>
<dbReference type="GO" id="GO:0006099">
    <property type="term" value="P:tricarboxylic acid cycle"/>
    <property type="evidence" value="ECO:0007669"/>
    <property type="project" value="UniProtKB-UniRule"/>
</dbReference>
<dbReference type="Pfam" id="PF08442">
    <property type="entry name" value="ATP-grasp_2"/>
    <property type="match status" value="1"/>
</dbReference>
<organism evidence="13 14">
    <name type="scientific">Nitrosococcus watsoni (strain C-113)</name>
    <dbReference type="NCBI Taxonomy" id="105559"/>
    <lineage>
        <taxon>Bacteria</taxon>
        <taxon>Pseudomonadati</taxon>
        <taxon>Pseudomonadota</taxon>
        <taxon>Gammaproteobacteria</taxon>
        <taxon>Chromatiales</taxon>
        <taxon>Chromatiaceae</taxon>
        <taxon>Nitrosococcus</taxon>
    </lineage>
</organism>
<dbReference type="GO" id="GO:0006104">
    <property type="term" value="P:succinyl-CoA metabolic process"/>
    <property type="evidence" value="ECO:0007669"/>
    <property type="project" value="TreeGrafter"/>
</dbReference>
<dbReference type="SUPFAM" id="SSF52210">
    <property type="entry name" value="Succinyl-CoA synthetase domains"/>
    <property type="match status" value="1"/>
</dbReference>
<dbReference type="InterPro" id="IPR005811">
    <property type="entry name" value="SUCC_ACL_C"/>
</dbReference>
<dbReference type="FunFam" id="3.40.50.261:FF:000001">
    <property type="entry name" value="Succinate--CoA ligase [ADP-forming] subunit beta"/>
    <property type="match status" value="1"/>
</dbReference>
<evidence type="ECO:0000256" key="6">
    <source>
        <dbReference type="ARBA" id="ARBA00022840"/>
    </source>
</evidence>
<dbReference type="GO" id="GO:0005829">
    <property type="term" value="C:cytosol"/>
    <property type="evidence" value="ECO:0007669"/>
    <property type="project" value="TreeGrafter"/>
</dbReference>
<protein>
    <recommendedName>
        <fullName evidence="10">Succinate--CoA ligase [ADP-forming] subunit beta</fullName>
        <ecNumber evidence="10">6.2.1.5</ecNumber>
    </recommendedName>
    <alternativeName>
        <fullName evidence="10">Succinyl-CoA synthetase subunit beta</fullName>
        <shortName evidence="10">SCS-beta</shortName>
    </alternativeName>
</protein>
<evidence type="ECO:0000256" key="1">
    <source>
        <dbReference type="ARBA" id="ARBA00009182"/>
    </source>
</evidence>
<dbReference type="FunFam" id="3.30.1490.20:FF:000002">
    <property type="entry name" value="Succinate--CoA ligase [ADP-forming] subunit beta"/>
    <property type="match status" value="1"/>
</dbReference>
<dbReference type="GO" id="GO:0004775">
    <property type="term" value="F:succinate-CoA ligase (ADP-forming) activity"/>
    <property type="evidence" value="ECO:0007669"/>
    <property type="project" value="UniProtKB-UniRule"/>
</dbReference>
<keyword evidence="4 10" id="KW-0479">Metal-binding</keyword>
<dbReference type="PIRSF" id="PIRSF001554">
    <property type="entry name" value="SucCS_beta"/>
    <property type="match status" value="1"/>
</dbReference>
<dbReference type="SUPFAM" id="SSF56059">
    <property type="entry name" value="Glutathione synthetase ATP-binding domain-like"/>
    <property type="match status" value="1"/>
</dbReference>
<dbReference type="AlphaFoldDB" id="D8K978"/>
<dbReference type="GO" id="GO:0005524">
    <property type="term" value="F:ATP binding"/>
    <property type="evidence" value="ECO:0007669"/>
    <property type="project" value="UniProtKB-UniRule"/>
</dbReference>
<dbReference type="InterPro" id="IPR016102">
    <property type="entry name" value="Succinyl-CoA_synth-like"/>
</dbReference>
<reference evidence="13 14" key="1">
    <citation type="submission" date="2010-06" db="EMBL/GenBank/DDBJ databases">
        <title>Complete sequence of chromosome of Nitrosococcus watsoni C-113.</title>
        <authorList>
            <consortium name="US DOE Joint Genome Institute"/>
            <person name="Lucas S."/>
            <person name="Copeland A."/>
            <person name="Lapidus A."/>
            <person name="Cheng J.-F."/>
            <person name="Bruce D."/>
            <person name="Goodwin L."/>
            <person name="Pitluck S."/>
            <person name="Malfatti S.A."/>
            <person name="Chain P.S.G."/>
            <person name="Land M."/>
            <person name="Hauser L."/>
            <person name="Kyrpides N."/>
            <person name="Ivanova N."/>
            <person name="Cambell M.A."/>
            <person name="Heidelberg J.F."/>
            <person name="Klotz M.G."/>
            <person name="Woyke T."/>
        </authorList>
    </citation>
    <scope>NUCLEOTIDE SEQUENCE [LARGE SCALE GENOMIC DNA]</scope>
    <source>
        <strain evidence="13 14">C-113</strain>
    </source>
</reference>
<feature type="binding site" evidence="10">
    <location>
        <begin position="321"/>
        <end position="323"/>
    </location>
    <ligand>
        <name>substrate</name>
        <note>ligand shared with subunit alpha</note>
    </ligand>
</feature>
<dbReference type="Gene3D" id="3.30.1490.20">
    <property type="entry name" value="ATP-grasp fold, A domain"/>
    <property type="match status" value="1"/>
</dbReference>
<comment type="catalytic activity">
    <reaction evidence="9">
        <text>GTP + succinate + CoA = succinyl-CoA + GDP + phosphate</text>
        <dbReference type="Rhea" id="RHEA:22120"/>
        <dbReference type="ChEBI" id="CHEBI:30031"/>
        <dbReference type="ChEBI" id="CHEBI:37565"/>
        <dbReference type="ChEBI" id="CHEBI:43474"/>
        <dbReference type="ChEBI" id="CHEBI:57287"/>
        <dbReference type="ChEBI" id="CHEBI:57292"/>
        <dbReference type="ChEBI" id="CHEBI:58189"/>
    </reaction>
    <physiologicalReaction direction="right-to-left" evidence="9">
        <dbReference type="Rhea" id="RHEA:22122"/>
    </physiologicalReaction>
</comment>
<name>D8K978_NITWC</name>
<proteinExistence type="inferred from homology"/>
<accession>D8K978</accession>
<dbReference type="GO" id="GO:0004776">
    <property type="term" value="F:succinate-CoA ligase (GDP-forming) activity"/>
    <property type="evidence" value="ECO:0007669"/>
    <property type="project" value="RHEA"/>
</dbReference>
<evidence type="ECO:0000259" key="11">
    <source>
        <dbReference type="Pfam" id="PF00549"/>
    </source>
</evidence>
<feature type="binding site" evidence="10">
    <location>
        <position position="213"/>
    </location>
    <ligand>
        <name>Mg(2+)</name>
        <dbReference type="ChEBI" id="CHEBI:18420"/>
    </ligand>
</feature>
<feature type="binding site" evidence="10">
    <location>
        <position position="199"/>
    </location>
    <ligand>
        <name>Mg(2+)</name>
        <dbReference type="ChEBI" id="CHEBI:18420"/>
    </ligand>
</feature>
<dbReference type="PROSITE" id="PS01217">
    <property type="entry name" value="SUCCINYL_COA_LIG_3"/>
    <property type="match status" value="1"/>
</dbReference>
<dbReference type="PANTHER" id="PTHR11815:SF10">
    <property type="entry name" value="SUCCINATE--COA LIGASE [GDP-FORMING] SUBUNIT BETA, MITOCHONDRIAL"/>
    <property type="match status" value="1"/>
</dbReference>
<dbReference type="InterPro" id="IPR013815">
    <property type="entry name" value="ATP_grasp_subdomain_1"/>
</dbReference>
<dbReference type="InterPro" id="IPR013650">
    <property type="entry name" value="ATP-grasp_succ-CoA_synth-type"/>
</dbReference>
<dbReference type="eggNOG" id="COG0045">
    <property type="taxonomic scope" value="Bacteria"/>
</dbReference>
<dbReference type="GO" id="GO:0042709">
    <property type="term" value="C:succinate-CoA ligase complex"/>
    <property type="evidence" value="ECO:0007669"/>
    <property type="project" value="TreeGrafter"/>
</dbReference>
<evidence type="ECO:0000313" key="13">
    <source>
        <dbReference type="EMBL" id="ADJ29221.1"/>
    </source>
</evidence>
<feature type="binding site" evidence="10">
    <location>
        <position position="99"/>
    </location>
    <ligand>
        <name>ATP</name>
        <dbReference type="ChEBI" id="CHEBI:30616"/>
    </ligand>
</feature>
<dbReference type="Proteomes" id="UP000000393">
    <property type="component" value="Chromosome"/>
</dbReference>
<evidence type="ECO:0000256" key="8">
    <source>
        <dbReference type="ARBA" id="ARBA00050563"/>
    </source>
</evidence>
<dbReference type="Gene3D" id="3.30.470.20">
    <property type="entry name" value="ATP-grasp fold, B domain"/>
    <property type="match status" value="1"/>
</dbReference>
<keyword evidence="6 10" id="KW-0067">ATP-binding</keyword>
<comment type="similarity">
    <text evidence="1 10">Belongs to the succinate/malate CoA ligase beta subunit family.</text>
</comment>
<evidence type="ECO:0000256" key="3">
    <source>
        <dbReference type="ARBA" id="ARBA00022598"/>
    </source>
</evidence>
<feature type="binding site" evidence="10">
    <location>
        <position position="264"/>
    </location>
    <ligand>
        <name>substrate</name>
        <note>ligand shared with subunit alpha</note>
    </ligand>
</feature>
<feature type="domain" description="ATP-citrate synthase/succinyl-CoA ligase C-terminal" evidence="11">
    <location>
        <begin position="262"/>
        <end position="382"/>
    </location>
</feature>
<comment type="function">
    <text evidence="10">Succinyl-CoA synthetase functions in the citric acid cycle (TCA), coupling the hydrolysis of succinyl-CoA to the synthesis of either ATP or GTP and thus represents the only step of substrate-level phosphorylation in the TCA. The beta subunit provides nucleotide specificity of the enzyme and binds the substrate succinate, while the binding sites for coenzyme A and phosphate are found in the alpha subunit.</text>
</comment>
<dbReference type="Pfam" id="PF00549">
    <property type="entry name" value="Ligase_CoA"/>
    <property type="match status" value="1"/>
</dbReference>
<dbReference type="OrthoDB" id="9802602at2"/>
<dbReference type="InterPro" id="IPR017866">
    <property type="entry name" value="Succ-CoA_synthase_bsu_CS"/>
</dbReference>
<comment type="subunit">
    <text evidence="10">Heterotetramer of two alpha and two beta subunits.</text>
</comment>
<dbReference type="KEGG" id="nwa:Nwat_2399"/>
<keyword evidence="5 10" id="KW-0547">Nucleotide-binding</keyword>
<dbReference type="InterPro" id="IPR005809">
    <property type="entry name" value="Succ_CoA_ligase-like_bsu"/>
</dbReference>